<protein>
    <submittedName>
        <fullName evidence="1">Uncharacterized protein</fullName>
    </submittedName>
</protein>
<name>A0AAE0ZW41_9GAST</name>
<comment type="caution">
    <text evidence="1">The sequence shown here is derived from an EMBL/GenBank/DDBJ whole genome shotgun (WGS) entry which is preliminary data.</text>
</comment>
<keyword evidence="2" id="KW-1185">Reference proteome</keyword>
<dbReference type="Proteomes" id="UP001283361">
    <property type="component" value="Unassembled WGS sequence"/>
</dbReference>
<dbReference type="EMBL" id="JAWDGP010003253">
    <property type="protein sequence ID" value="KAK3775976.1"/>
    <property type="molecule type" value="Genomic_DNA"/>
</dbReference>
<evidence type="ECO:0000313" key="2">
    <source>
        <dbReference type="Proteomes" id="UP001283361"/>
    </source>
</evidence>
<organism evidence="1 2">
    <name type="scientific">Elysia crispata</name>
    <name type="common">lettuce slug</name>
    <dbReference type="NCBI Taxonomy" id="231223"/>
    <lineage>
        <taxon>Eukaryota</taxon>
        <taxon>Metazoa</taxon>
        <taxon>Spiralia</taxon>
        <taxon>Lophotrochozoa</taxon>
        <taxon>Mollusca</taxon>
        <taxon>Gastropoda</taxon>
        <taxon>Heterobranchia</taxon>
        <taxon>Euthyneura</taxon>
        <taxon>Panpulmonata</taxon>
        <taxon>Sacoglossa</taxon>
        <taxon>Placobranchoidea</taxon>
        <taxon>Plakobranchidae</taxon>
        <taxon>Elysia</taxon>
    </lineage>
</organism>
<proteinExistence type="predicted"/>
<accession>A0AAE0ZW41</accession>
<evidence type="ECO:0000313" key="1">
    <source>
        <dbReference type="EMBL" id="KAK3775976.1"/>
    </source>
</evidence>
<reference evidence="1" key="1">
    <citation type="journal article" date="2023" name="G3 (Bethesda)">
        <title>A reference genome for the long-term kleptoplast-retaining sea slug Elysia crispata morphotype clarki.</title>
        <authorList>
            <person name="Eastman K.E."/>
            <person name="Pendleton A.L."/>
            <person name="Shaikh M.A."/>
            <person name="Suttiyut T."/>
            <person name="Ogas R."/>
            <person name="Tomko P."/>
            <person name="Gavelis G."/>
            <person name="Widhalm J.R."/>
            <person name="Wisecaver J.H."/>
        </authorList>
    </citation>
    <scope>NUCLEOTIDE SEQUENCE</scope>
    <source>
        <strain evidence="1">ECLA1</strain>
    </source>
</reference>
<gene>
    <name evidence="1" type="ORF">RRG08_043661</name>
</gene>
<dbReference type="AlphaFoldDB" id="A0AAE0ZW41"/>
<sequence length="77" mass="9081">MQHSRSYGRNYGKKGDFPVLFAERVRRQLLHPKAKKKRRRRGRNYIFTLFSRLDASAMCSEIKEQEMLAKAWACACS</sequence>